<evidence type="ECO:0000256" key="3">
    <source>
        <dbReference type="SAM" id="MobiDB-lite"/>
    </source>
</evidence>
<dbReference type="GO" id="GO:0003723">
    <property type="term" value="F:RNA binding"/>
    <property type="evidence" value="ECO:0007669"/>
    <property type="project" value="TreeGrafter"/>
</dbReference>
<evidence type="ECO:0000259" key="4">
    <source>
        <dbReference type="Pfam" id="PF08698"/>
    </source>
</evidence>
<evidence type="ECO:0000313" key="5">
    <source>
        <dbReference type="EMBL" id="ODQ77146.1"/>
    </source>
</evidence>
<comment type="subcellular location">
    <subcellularLocation>
        <location evidence="1">Nucleus</location>
        <location evidence="1">Nucleolus</location>
    </subcellularLocation>
</comment>
<dbReference type="Proteomes" id="UP000094336">
    <property type="component" value="Unassembled WGS sequence"/>
</dbReference>
<evidence type="ECO:0000256" key="2">
    <source>
        <dbReference type="ARBA" id="ARBA00023242"/>
    </source>
</evidence>
<dbReference type="EMBL" id="KV454443">
    <property type="protein sequence ID" value="ODQ77146.1"/>
    <property type="molecule type" value="Genomic_DNA"/>
</dbReference>
<keyword evidence="2" id="KW-0539">Nucleus</keyword>
<name>A0A1E3QHH5_9ASCO</name>
<dbReference type="GO" id="GO:0006396">
    <property type="term" value="P:RNA processing"/>
    <property type="evidence" value="ECO:0007669"/>
    <property type="project" value="TreeGrafter"/>
</dbReference>
<dbReference type="GO" id="GO:0005730">
    <property type="term" value="C:nucleolus"/>
    <property type="evidence" value="ECO:0007669"/>
    <property type="project" value="UniProtKB-SubCell"/>
</dbReference>
<dbReference type="GeneID" id="30148008"/>
<feature type="domain" description="Fcf2 pre-rRNA processing C-terminal" evidence="4">
    <location>
        <begin position="125"/>
        <end position="216"/>
    </location>
</feature>
<reference evidence="6" key="1">
    <citation type="submission" date="2016-05" db="EMBL/GenBank/DDBJ databases">
        <title>Comparative genomics of biotechnologically important yeasts.</title>
        <authorList>
            <consortium name="DOE Joint Genome Institute"/>
            <person name="Riley R."/>
            <person name="Haridas S."/>
            <person name="Wolfe K.H."/>
            <person name="Lopes M.R."/>
            <person name="Hittinger C.T."/>
            <person name="Goker M."/>
            <person name="Salamov A."/>
            <person name="Wisecaver J."/>
            <person name="Long T.M."/>
            <person name="Aerts A.L."/>
            <person name="Barry K."/>
            <person name="Choi C."/>
            <person name="Clum A."/>
            <person name="Coughlan A.Y."/>
            <person name="Deshpande S."/>
            <person name="Douglass A.P."/>
            <person name="Hanson S.J."/>
            <person name="Klenk H.-P."/>
            <person name="Labutti K."/>
            <person name="Lapidus A."/>
            <person name="Lindquist E."/>
            <person name="Lipzen A."/>
            <person name="Meier-Kolthoff J.P."/>
            <person name="Ohm R.A."/>
            <person name="Otillar R.P."/>
            <person name="Pangilinan J."/>
            <person name="Peng Y."/>
            <person name="Rokas A."/>
            <person name="Rosa C.A."/>
            <person name="Scheuner C."/>
            <person name="Sibirny A.A."/>
            <person name="Slot J.C."/>
            <person name="Stielow J.B."/>
            <person name="Sun H."/>
            <person name="Kurtzman C.P."/>
            <person name="Blackwell M."/>
            <person name="Grigoriev I.V."/>
            <person name="Jeffries T.W."/>
        </authorList>
    </citation>
    <scope>NUCLEOTIDE SEQUENCE [LARGE SCALE GENOMIC DNA]</scope>
    <source>
        <strain evidence="6">NRRL Y-12698</strain>
    </source>
</reference>
<protein>
    <recommendedName>
        <fullName evidence="4">Fcf2 pre-rRNA processing C-terminal domain-containing protein</fullName>
    </recommendedName>
</protein>
<sequence length="242" mass="27809">MAKRTSVRVPVVSDSDSHTDVTQTDEYRTSSAESDIAESISLDDLFTDLNQEIKAQNSTKMNSEDDQDEFKKIQKIAATLPKLHSELLKPTKVSTSVISTKTITKVIRINDPIVVKATAKASEATNAGSKWFDMPKTSLTPQLRRDLQLIQQRAALDPKRHYKKDKWKIPEFFQMGTIIEGNTEYYSARINKRQRGTSMVDEILKDDDTRNFMKRKYTEIQAAKTSGRRAHYKKMQEKKRKF</sequence>
<dbReference type="PANTHER" id="PTHR21686">
    <property type="entry name" value="DEOXYNUCLEOTIDYLTRANSFERASE TERMINAL-INTERACTING PROTEIN 2"/>
    <property type="match status" value="1"/>
</dbReference>
<dbReference type="InterPro" id="IPR039883">
    <property type="entry name" value="Fcf2/DNTTIP2"/>
</dbReference>
<dbReference type="Pfam" id="PF08698">
    <property type="entry name" value="Fcf2"/>
    <property type="match status" value="1"/>
</dbReference>
<evidence type="ECO:0000313" key="6">
    <source>
        <dbReference type="Proteomes" id="UP000094336"/>
    </source>
</evidence>
<dbReference type="AlphaFoldDB" id="A0A1E3QHH5"/>
<evidence type="ECO:0000256" key="1">
    <source>
        <dbReference type="ARBA" id="ARBA00004604"/>
    </source>
</evidence>
<accession>A0A1E3QHH5</accession>
<gene>
    <name evidence="5" type="ORF">BABINDRAFT_163870</name>
</gene>
<dbReference type="OrthoDB" id="427886at2759"/>
<dbReference type="InterPro" id="IPR014810">
    <property type="entry name" value="Fcf2_C"/>
</dbReference>
<feature type="region of interest" description="Disordered" evidence="3">
    <location>
        <begin position="1"/>
        <end position="35"/>
    </location>
</feature>
<dbReference type="PANTHER" id="PTHR21686:SF12">
    <property type="entry name" value="DEOXYNUCLEOTIDYLTRANSFERASE TERMINAL-INTERACTING PROTEIN 2"/>
    <property type="match status" value="1"/>
</dbReference>
<dbReference type="STRING" id="984486.A0A1E3QHH5"/>
<proteinExistence type="predicted"/>
<organism evidence="5 6">
    <name type="scientific">Babjeviella inositovora NRRL Y-12698</name>
    <dbReference type="NCBI Taxonomy" id="984486"/>
    <lineage>
        <taxon>Eukaryota</taxon>
        <taxon>Fungi</taxon>
        <taxon>Dikarya</taxon>
        <taxon>Ascomycota</taxon>
        <taxon>Saccharomycotina</taxon>
        <taxon>Pichiomycetes</taxon>
        <taxon>Serinales incertae sedis</taxon>
        <taxon>Babjeviella</taxon>
    </lineage>
</organism>
<dbReference type="RefSeq" id="XP_018982474.1">
    <property type="nucleotide sequence ID" value="XM_019130155.1"/>
</dbReference>
<keyword evidence="6" id="KW-1185">Reference proteome</keyword>